<dbReference type="RefSeq" id="WP_088222249.1">
    <property type="nucleotide sequence ID" value="NZ_AP024591.1"/>
</dbReference>
<gene>
    <name evidence="1" type="ORF">ENKO_43490</name>
</gene>
<geneLocation type="plasmid" evidence="1 2">
    <name>pENKO-1</name>
</geneLocation>
<evidence type="ECO:0000313" key="2">
    <source>
        <dbReference type="Proteomes" id="UP000682928"/>
    </source>
</evidence>
<proteinExistence type="predicted"/>
<protein>
    <submittedName>
        <fullName evidence="1">Uncharacterized protein</fullName>
    </submittedName>
</protein>
<dbReference type="AlphaFoldDB" id="A0AA86IVB7"/>
<dbReference type="EMBL" id="AP024591">
    <property type="protein sequence ID" value="BCU57755.1"/>
    <property type="molecule type" value="Genomic_DNA"/>
</dbReference>
<evidence type="ECO:0000313" key="1">
    <source>
        <dbReference type="EMBL" id="BCU57755.1"/>
    </source>
</evidence>
<accession>A0AA86IVB7</accession>
<name>A0AA86IVB7_9ENTR</name>
<keyword evidence="1" id="KW-0614">Plasmid</keyword>
<reference evidence="1" key="1">
    <citation type="submission" date="2021-04" db="EMBL/GenBank/DDBJ databases">
        <title>Difference and commonality of drug resistance evolution in various bacteria. and drug sensitivity profiles.</title>
        <authorList>
            <person name="Maeda T."/>
            <person name="Shibai A."/>
            <person name="Kawada K."/>
            <person name="Kotani H."/>
            <person name="Tarusawa Y."/>
            <person name="Tanabe K."/>
            <person name="Furusawa C."/>
        </authorList>
    </citation>
    <scope>NUCLEOTIDE SEQUENCE</scope>
    <source>
        <strain evidence="1">JCM 8580</strain>
        <plasmid evidence="1">pENKO-1</plasmid>
    </source>
</reference>
<organism evidence="1 2">
    <name type="scientific">Enterobacter kobei</name>
    <dbReference type="NCBI Taxonomy" id="208224"/>
    <lineage>
        <taxon>Bacteria</taxon>
        <taxon>Pseudomonadati</taxon>
        <taxon>Pseudomonadota</taxon>
        <taxon>Gammaproteobacteria</taxon>
        <taxon>Enterobacterales</taxon>
        <taxon>Enterobacteriaceae</taxon>
        <taxon>Enterobacter</taxon>
        <taxon>Enterobacter cloacae complex</taxon>
    </lineage>
</organism>
<dbReference type="Proteomes" id="UP000682928">
    <property type="component" value="Plasmid pENKO-1"/>
</dbReference>
<sequence>MAPAGSKEISLIQIFCALRELGHEKLWIHLPSGSGSSICHIITWDNLVVAERELNVQNTGWVITGQATTVHPCPAGREPDAFYCELDFNKALTLWPNLMTG</sequence>